<dbReference type="EMBL" id="BK015537">
    <property type="protein sequence ID" value="DAE11799.1"/>
    <property type="molecule type" value="Genomic_DNA"/>
</dbReference>
<evidence type="ECO:0000256" key="1">
    <source>
        <dbReference type="SAM" id="Coils"/>
    </source>
</evidence>
<accession>A0A8S5PXP7</accession>
<sequence length="57" mass="7110">MEEKIYNLQKENKLLKLQLLRLSEDIELMYERMEELEKKLKEKRIKNPYMKIVSPDR</sequence>
<feature type="coiled-coil region" evidence="1">
    <location>
        <begin position="5"/>
        <end position="46"/>
    </location>
</feature>
<reference evidence="2" key="1">
    <citation type="journal article" date="2021" name="Proc. Natl. Acad. Sci. U.S.A.">
        <title>A Catalog of Tens of Thousands of Viruses from Human Metagenomes Reveals Hidden Associations with Chronic Diseases.</title>
        <authorList>
            <person name="Tisza M.J."/>
            <person name="Buck C.B."/>
        </authorList>
    </citation>
    <scope>NUCLEOTIDE SEQUENCE</scope>
    <source>
        <strain evidence="2">CtXwe21</strain>
    </source>
</reference>
<proteinExistence type="predicted"/>
<organism evidence="2">
    <name type="scientific">Myoviridae sp. ctXwe21</name>
    <dbReference type="NCBI Taxonomy" id="2825123"/>
    <lineage>
        <taxon>Viruses</taxon>
        <taxon>Duplodnaviria</taxon>
        <taxon>Heunggongvirae</taxon>
        <taxon>Uroviricota</taxon>
        <taxon>Caudoviricetes</taxon>
    </lineage>
</organism>
<keyword evidence="1" id="KW-0175">Coiled coil</keyword>
<protein>
    <submittedName>
        <fullName evidence="2">Uncharacterized protein</fullName>
    </submittedName>
</protein>
<evidence type="ECO:0000313" key="2">
    <source>
        <dbReference type="EMBL" id="DAE11799.1"/>
    </source>
</evidence>
<name>A0A8S5PXP7_9CAUD</name>